<accession>A0ABP9CE16</accession>
<sequence length="100" mass="11437">MSTKTIFIIVLTVLVTIILMKNTDEVIFWIFGDRYIPKLAILGTMFGLGLIVGFLLGRPRKKAIQETTSPQDFQTTNGNTEEYTNPYRSNLSDDDRQYID</sequence>
<feature type="transmembrane region" description="Helical" evidence="2">
    <location>
        <begin position="36"/>
        <end position="56"/>
    </location>
</feature>
<evidence type="ECO:0000256" key="1">
    <source>
        <dbReference type="SAM" id="MobiDB-lite"/>
    </source>
</evidence>
<name>A0ABP9CE16_9SPHI</name>
<gene>
    <name evidence="3" type="ORF">GCM10023231_42350</name>
</gene>
<keyword evidence="2" id="KW-1133">Transmembrane helix</keyword>
<keyword evidence="2" id="KW-0812">Transmembrane</keyword>
<dbReference type="EMBL" id="BAABIQ010000044">
    <property type="protein sequence ID" value="GAA4808598.1"/>
    <property type="molecule type" value="Genomic_DNA"/>
</dbReference>
<organism evidence="3 4">
    <name type="scientific">Olivibacter ginsenosidimutans</name>
    <dbReference type="NCBI Taxonomy" id="1176537"/>
    <lineage>
        <taxon>Bacteria</taxon>
        <taxon>Pseudomonadati</taxon>
        <taxon>Bacteroidota</taxon>
        <taxon>Sphingobacteriia</taxon>
        <taxon>Sphingobacteriales</taxon>
        <taxon>Sphingobacteriaceae</taxon>
        <taxon>Olivibacter</taxon>
    </lineage>
</organism>
<keyword evidence="2" id="KW-0472">Membrane</keyword>
<dbReference type="Proteomes" id="UP001501411">
    <property type="component" value="Unassembled WGS sequence"/>
</dbReference>
<dbReference type="RefSeq" id="WP_345235339.1">
    <property type="nucleotide sequence ID" value="NZ_BAABIQ010000044.1"/>
</dbReference>
<reference evidence="4" key="1">
    <citation type="journal article" date="2019" name="Int. J. Syst. Evol. Microbiol.">
        <title>The Global Catalogue of Microorganisms (GCM) 10K type strain sequencing project: providing services to taxonomists for standard genome sequencing and annotation.</title>
        <authorList>
            <consortium name="The Broad Institute Genomics Platform"/>
            <consortium name="The Broad Institute Genome Sequencing Center for Infectious Disease"/>
            <person name="Wu L."/>
            <person name="Ma J."/>
        </authorList>
    </citation>
    <scope>NUCLEOTIDE SEQUENCE [LARGE SCALE GENOMIC DNA]</scope>
    <source>
        <strain evidence="4">JCM 18200</strain>
    </source>
</reference>
<proteinExistence type="predicted"/>
<feature type="compositionally biased region" description="Basic and acidic residues" evidence="1">
    <location>
        <begin position="91"/>
        <end position="100"/>
    </location>
</feature>
<feature type="compositionally biased region" description="Polar residues" evidence="1">
    <location>
        <begin position="66"/>
        <end position="90"/>
    </location>
</feature>
<evidence type="ECO:0000313" key="3">
    <source>
        <dbReference type="EMBL" id="GAA4808598.1"/>
    </source>
</evidence>
<comment type="caution">
    <text evidence="3">The sequence shown here is derived from an EMBL/GenBank/DDBJ whole genome shotgun (WGS) entry which is preliminary data.</text>
</comment>
<feature type="region of interest" description="Disordered" evidence="1">
    <location>
        <begin position="66"/>
        <end position="100"/>
    </location>
</feature>
<evidence type="ECO:0000313" key="4">
    <source>
        <dbReference type="Proteomes" id="UP001501411"/>
    </source>
</evidence>
<evidence type="ECO:0008006" key="5">
    <source>
        <dbReference type="Google" id="ProtNLM"/>
    </source>
</evidence>
<evidence type="ECO:0000256" key="2">
    <source>
        <dbReference type="SAM" id="Phobius"/>
    </source>
</evidence>
<protein>
    <recommendedName>
        <fullName evidence="5">LapA family protein</fullName>
    </recommendedName>
</protein>
<keyword evidence="4" id="KW-1185">Reference proteome</keyword>